<dbReference type="Pfam" id="PF05930">
    <property type="entry name" value="Phage_AlpA"/>
    <property type="match status" value="1"/>
</dbReference>
<evidence type="ECO:0000313" key="2">
    <source>
        <dbReference type="EMBL" id="EQD61440.1"/>
    </source>
</evidence>
<gene>
    <name evidence="2" type="ORF">B1B_07639</name>
    <name evidence="1" type="ORF">B2A_15630</name>
</gene>
<dbReference type="Gene3D" id="1.10.238.160">
    <property type="match status" value="1"/>
</dbReference>
<dbReference type="PANTHER" id="PTHR36154:SF1">
    <property type="entry name" value="DNA-BINDING TRANSCRIPTIONAL ACTIVATOR ALPA"/>
    <property type="match status" value="1"/>
</dbReference>
<protein>
    <submittedName>
        <fullName evidence="1">Prophage CP4-57 regulatory</fullName>
    </submittedName>
</protein>
<reference evidence="1" key="1">
    <citation type="submission" date="2013-08" db="EMBL/GenBank/DDBJ databases">
        <authorList>
            <person name="Mendez C."/>
            <person name="Richter M."/>
            <person name="Ferrer M."/>
            <person name="Sanchez J."/>
        </authorList>
    </citation>
    <scope>NUCLEOTIDE SEQUENCE</scope>
</reference>
<dbReference type="AlphaFoldDB" id="T0XUL0"/>
<proteinExistence type="predicted"/>
<dbReference type="EMBL" id="AUZZ01011367">
    <property type="protein sequence ID" value="EQD26471.1"/>
    <property type="molecule type" value="Genomic_DNA"/>
</dbReference>
<dbReference type="InterPro" id="IPR052931">
    <property type="entry name" value="Prophage_regulatory_activator"/>
</dbReference>
<accession>T0XUL0</accession>
<organism evidence="1">
    <name type="scientific">mine drainage metagenome</name>
    <dbReference type="NCBI Taxonomy" id="410659"/>
    <lineage>
        <taxon>unclassified sequences</taxon>
        <taxon>metagenomes</taxon>
        <taxon>ecological metagenomes</taxon>
    </lineage>
</organism>
<evidence type="ECO:0000313" key="1">
    <source>
        <dbReference type="EMBL" id="EQD26471.1"/>
    </source>
</evidence>
<reference evidence="1" key="2">
    <citation type="journal article" date="2014" name="ISME J.">
        <title>Microbial stratification in low pH oxic and suboxic macroscopic growths along an acid mine drainage.</title>
        <authorList>
            <person name="Mendez-Garcia C."/>
            <person name="Mesa V."/>
            <person name="Sprenger R.R."/>
            <person name="Richter M."/>
            <person name="Diez M.S."/>
            <person name="Solano J."/>
            <person name="Bargiela R."/>
            <person name="Golyshina O.V."/>
            <person name="Manteca A."/>
            <person name="Ramos J.L."/>
            <person name="Gallego J.R."/>
            <person name="Llorente I."/>
            <person name="Martins Dos Santos V.A."/>
            <person name="Jensen O.N."/>
            <person name="Pelaez A.I."/>
            <person name="Sanchez J."/>
            <person name="Ferrer M."/>
        </authorList>
    </citation>
    <scope>NUCLEOTIDE SEQUENCE</scope>
</reference>
<sequence>MQNTTTLCLLRLADVSAKTGLARSTIHDAIRAGTFPRPVPLGSRTVAWSSAEIEQWISARIAARDAKAGA</sequence>
<name>T0XUL0_9ZZZZ</name>
<dbReference type="InterPro" id="IPR010260">
    <property type="entry name" value="AlpA"/>
</dbReference>
<dbReference type="PANTHER" id="PTHR36154">
    <property type="entry name" value="DNA-BINDING TRANSCRIPTIONAL ACTIVATOR ALPA"/>
    <property type="match status" value="1"/>
</dbReference>
<dbReference type="EMBL" id="AUZY01004872">
    <property type="protein sequence ID" value="EQD61440.1"/>
    <property type="molecule type" value="Genomic_DNA"/>
</dbReference>
<comment type="caution">
    <text evidence="1">The sequence shown here is derived from an EMBL/GenBank/DDBJ whole genome shotgun (WGS) entry which is preliminary data.</text>
</comment>